<accession>A0A3E0EMA8</accession>
<keyword evidence="2" id="KW-1185">Reference proteome</keyword>
<dbReference type="PANTHER" id="PTHR21485">
    <property type="entry name" value="HAD SUPERFAMILY MEMBERS CMAS AND KDSC"/>
    <property type="match status" value="1"/>
</dbReference>
<dbReference type="Pfam" id="PF02348">
    <property type="entry name" value="CTP_transf_3"/>
    <property type="match status" value="1"/>
</dbReference>
<evidence type="ECO:0000313" key="2">
    <source>
        <dbReference type="Proteomes" id="UP000257136"/>
    </source>
</evidence>
<dbReference type="Gene3D" id="3.90.550.10">
    <property type="entry name" value="Spore Coat Polysaccharide Biosynthesis Protein SpsA, Chain A"/>
    <property type="match status" value="1"/>
</dbReference>
<keyword evidence="1" id="KW-0548">Nucleotidyltransferase</keyword>
<proteinExistence type="predicted"/>
<dbReference type="InterPro" id="IPR003329">
    <property type="entry name" value="Cytidylyl_trans"/>
</dbReference>
<protein>
    <submittedName>
        <fullName evidence="1">N-acylneuraminate cytidylyltransferase</fullName>
    </submittedName>
</protein>
<dbReference type="CDD" id="cd02513">
    <property type="entry name" value="CMP-NeuAc_Synthase"/>
    <property type="match status" value="1"/>
</dbReference>
<dbReference type="EMBL" id="QUNI01000007">
    <property type="protein sequence ID" value="REG98276.1"/>
    <property type="molecule type" value="Genomic_DNA"/>
</dbReference>
<dbReference type="RefSeq" id="WP_115813735.1">
    <property type="nucleotide sequence ID" value="NZ_QUNI01000007.1"/>
</dbReference>
<dbReference type="InterPro" id="IPR050793">
    <property type="entry name" value="CMP-NeuNAc_synthase"/>
</dbReference>
<dbReference type="Proteomes" id="UP000257136">
    <property type="component" value="Unassembled WGS sequence"/>
</dbReference>
<sequence>MKNIVIIPARGGSKRLPQKNILLLGGIPLIAHSILYAQANNDIIDSVYVSTDDAAIKKIALEFGAKVIDRPESLSGDFESTVSALKHVLEQIEEEIENVILLQPTNPLRPENLLQEAFDDFLKEGRDSLFTVSRSERKLGKIENRQFIPFNYTIGQRSQDLEPLYFENGLLYISKAELILPFDCAQGDSKIISENAFPFEVNHIFANVDIDTLEELEYAEYLLKKKVLRRA</sequence>
<dbReference type="OrthoDB" id="9805604at2"/>
<dbReference type="PANTHER" id="PTHR21485:SF6">
    <property type="entry name" value="N-ACYLNEURAMINATE CYTIDYLYLTRANSFERASE-RELATED"/>
    <property type="match status" value="1"/>
</dbReference>
<dbReference type="AlphaFoldDB" id="A0A3E0EMA8"/>
<organism evidence="1 2">
    <name type="scientific">Flavobacterium aquicola</name>
    <dbReference type="NCBI Taxonomy" id="1682742"/>
    <lineage>
        <taxon>Bacteria</taxon>
        <taxon>Pseudomonadati</taxon>
        <taxon>Bacteroidota</taxon>
        <taxon>Flavobacteriia</taxon>
        <taxon>Flavobacteriales</taxon>
        <taxon>Flavobacteriaceae</taxon>
        <taxon>Flavobacterium</taxon>
    </lineage>
</organism>
<gene>
    <name evidence="1" type="ORF">C8P67_107203</name>
</gene>
<dbReference type="GO" id="GO:0008781">
    <property type="term" value="F:N-acylneuraminate cytidylyltransferase activity"/>
    <property type="evidence" value="ECO:0007669"/>
    <property type="project" value="TreeGrafter"/>
</dbReference>
<dbReference type="InterPro" id="IPR029044">
    <property type="entry name" value="Nucleotide-diphossugar_trans"/>
</dbReference>
<name>A0A3E0EMA8_9FLAO</name>
<dbReference type="SUPFAM" id="SSF53448">
    <property type="entry name" value="Nucleotide-diphospho-sugar transferases"/>
    <property type="match status" value="1"/>
</dbReference>
<evidence type="ECO:0000313" key="1">
    <source>
        <dbReference type="EMBL" id="REG98276.1"/>
    </source>
</evidence>
<comment type="caution">
    <text evidence="1">The sequence shown here is derived from an EMBL/GenBank/DDBJ whole genome shotgun (WGS) entry which is preliminary data.</text>
</comment>
<keyword evidence="1" id="KW-0808">Transferase</keyword>
<reference evidence="1 2" key="1">
    <citation type="submission" date="2018-08" db="EMBL/GenBank/DDBJ databases">
        <title>Genomic Encyclopedia of Archaeal and Bacterial Type Strains, Phase II (KMG-II): from individual species to whole genera.</title>
        <authorList>
            <person name="Goeker M."/>
        </authorList>
    </citation>
    <scope>NUCLEOTIDE SEQUENCE [LARGE SCALE GENOMIC DNA]</scope>
    <source>
        <strain evidence="1 2">DSM 100880</strain>
    </source>
</reference>